<proteinExistence type="predicted"/>
<dbReference type="EMBL" id="MTBO01000036">
    <property type="protein sequence ID" value="OSI14409.1"/>
    <property type="molecule type" value="Genomic_DNA"/>
</dbReference>
<dbReference type="AlphaFoldDB" id="A0A1X3D398"/>
<comment type="caution">
    <text evidence="1">The sequence shown here is derived from an EMBL/GenBank/DDBJ whole genome shotgun (WGS) entry which is preliminary data.</text>
</comment>
<evidence type="ECO:0000313" key="2">
    <source>
        <dbReference type="Proteomes" id="UP000193118"/>
    </source>
</evidence>
<keyword evidence="2" id="KW-1185">Reference proteome</keyword>
<name>A0A1X3D398_9NEIS</name>
<accession>A0A1X3D398</accession>
<gene>
    <name evidence="1" type="ORF">BWD09_10590</name>
</gene>
<sequence length="178" mass="19388">MKTAALHTAQTQPAALHRCHLIVDGNTHRSDLCATGLPQTDGIQVSEALLPQIRTVATLIAAMRHDFDSRSPDVFTEEADWFAARIIVLGVRRFHLDVTLTPMLKLANRRATAFAARHKLPFVPAEIRMSLHAGRPANLLIAETELSMSDCGNIVANSLALKNRLPAFGMPHLKSGGV</sequence>
<evidence type="ECO:0000313" key="1">
    <source>
        <dbReference type="EMBL" id="OSI14409.1"/>
    </source>
</evidence>
<dbReference type="STRING" id="194197.BWD09_10590"/>
<protein>
    <submittedName>
        <fullName evidence="1">Uncharacterized protein</fullName>
    </submittedName>
</protein>
<dbReference type="Proteomes" id="UP000193118">
    <property type="component" value="Unassembled WGS sequence"/>
</dbReference>
<dbReference type="OrthoDB" id="8611334at2"/>
<reference evidence="2" key="1">
    <citation type="submission" date="2017-01" db="EMBL/GenBank/DDBJ databases">
        <authorList>
            <person name="Wolfgang W.J."/>
            <person name="Cole J."/>
            <person name="Wroblewski D."/>
            <person name="Mcginnis J."/>
            <person name="Musser K.A."/>
        </authorList>
    </citation>
    <scope>NUCLEOTIDE SEQUENCE [LARGE SCALE GENOMIC DNA]</scope>
    <source>
        <strain evidence="2">DSM 19151</strain>
    </source>
</reference>
<organism evidence="1 2">
    <name type="scientific">Neisseria dentiae</name>
    <dbReference type="NCBI Taxonomy" id="194197"/>
    <lineage>
        <taxon>Bacteria</taxon>
        <taxon>Pseudomonadati</taxon>
        <taxon>Pseudomonadota</taxon>
        <taxon>Betaproteobacteria</taxon>
        <taxon>Neisseriales</taxon>
        <taxon>Neisseriaceae</taxon>
        <taxon>Neisseria</taxon>
    </lineage>
</organism>